<dbReference type="Pfam" id="PF25461">
    <property type="entry name" value="Beta-barrel_SelB"/>
    <property type="match status" value="1"/>
</dbReference>
<keyword evidence="6" id="KW-0251">Elongation factor</keyword>
<dbReference type="InterPro" id="IPR015191">
    <property type="entry name" value="SelB_WHD4"/>
</dbReference>
<dbReference type="InterPro" id="IPR031157">
    <property type="entry name" value="G_TR_CS"/>
</dbReference>
<evidence type="ECO:0000313" key="6">
    <source>
        <dbReference type="EMBL" id="UQX86929.1"/>
    </source>
</evidence>
<dbReference type="Gene3D" id="2.40.30.10">
    <property type="entry name" value="Translation factors"/>
    <property type="match status" value="1"/>
</dbReference>
<dbReference type="InterPro" id="IPR057335">
    <property type="entry name" value="Beta-barrel_SelB"/>
</dbReference>
<comment type="subcellular location">
    <subcellularLocation>
        <location evidence="1">Cytoplasm</location>
    </subcellularLocation>
</comment>
<keyword evidence="2" id="KW-0963">Cytoplasm</keyword>
<dbReference type="InterPro" id="IPR036390">
    <property type="entry name" value="WH_DNA-bd_sf"/>
</dbReference>
<dbReference type="Proteomes" id="UP001056336">
    <property type="component" value="Chromosome"/>
</dbReference>
<evidence type="ECO:0000313" key="7">
    <source>
        <dbReference type="Proteomes" id="UP001056336"/>
    </source>
</evidence>
<name>A0ABY4QT86_9ACTN</name>
<organism evidence="6 7">
    <name type="scientific">Jatrophihabitans telluris</name>
    <dbReference type="NCBI Taxonomy" id="2038343"/>
    <lineage>
        <taxon>Bacteria</taxon>
        <taxon>Bacillati</taxon>
        <taxon>Actinomycetota</taxon>
        <taxon>Actinomycetes</taxon>
        <taxon>Jatrophihabitantales</taxon>
        <taxon>Jatrophihabitantaceae</taxon>
        <taxon>Jatrophihabitans</taxon>
    </lineage>
</organism>
<proteinExistence type="predicted"/>
<dbReference type="SUPFAM" id="SSF46785">
    <property type="entry name" value="Winged helix' DNA-binding domain"/>
    <property type="match status" value="1"/>
</dbReference>
<dbReference type="InterPro" id="IPR036388">
    <property type="entry name" value="WH-like_DNA-bd_sf"/>
</dbReference>
<dbReference type="InterPro" id="IPR004535">
    <property type="entry name" value="Transl_elong_SelB"/>
</dbReference>
<accession>A0ABY4QT86</accession>
<reference evidence="6" key="1">
    <citation type="journal article" date="2018" name="Int. J. Syst. Evol. Microbiol.">
        <title>Jatrophihabitans telluris sp. nov., isolated from sediment soil of lava forest wetlands and the emended description of the genus Jatrophihabitans.</title>
        <authorList>
            <person name="Lee K.C."/>
            <person name="Suh M.K."/>
            <person name="Eom M.K."/>
            <person name="Kim K.K."/>
            <person name="Kim J.S."/>
            <person name="Kim D.S."/>
            <person name="Ko S.H."/>
            <person name="Shin Y.K."/>
            <person name="Lee J.S."/>
        </authorList>
    </citation>
    <scope>NUCLEOTIDE SEQUENCE</scope>
    <source>
        <strain evidence="6">N237</strain>
    </source>
</reference>
<dbReference type="Gene3D" id="3.40.50.300">
    <property type="entry name" value="P-loop containing nucleotide triphosphate hydrolases"/>
    <property type="match status" value="1"/>
</dbReference>
<dbReference type="Gene3D" id="1.10.10.10">
    <property type="entry name" value="Winged helix-like DNA-binding domain superfamily/Winged helix DNA-binding domain"/>
    <property type="match status" value="1"/>
</dbReference>
<evidence type="ECO:0000259" key="5">
    <source>
        <dbReference type="PROSITE" id="PS51722"/>
    </source>
</evidence>
<reference evidence="6" key="2">
    <citation type="submission" date="2022-05" db="EMBL/GenBank/DDBJ databases">
        <authorList>
            <person name="Kim J.-S."/>
            <person name="Lee K."/>
            <person name="Suh M."/>
            <person name="Eom M."/>
            <person name="Kim J.-S."/>
            <person name="Kim D.-S."/>
            <person name="Ko S.-H."/>
            <person name="Shin Y."/>
            <person name="Lee J.-S."/>
        </authorList>
    </citation>
    <scope>NUCLEOTIDE SEQUENCE</scope>
    <source>
        <strain evidence="6">N237</strain>
    </source>
</reference>
<keyword evidence="4" id="KW-0547">Nucleotide-binding</keyword>
<dbReference type="PANTHER" id="PTHR43721:SF22">
    <property type="entry name" value="ELONGATION FACTOR TU, MITOCHONDRIAL"/>
    <property type="match status" value="1"/>
</dbReference>
<dbReference type="InterPro" id="IPR009000">
    <property type="entry name" value="Transl_B-barrel_sf"/>
</dbReference>
<dbReference type="SUPFAM" id="SSF50447">
    <property type="entry name" value="Translation proteins"/>
    <property type="match status" value="1"/>
</dbReference>
<keyword evidence="3" id="KW-0648">Protein biosynthesis</keyword>
<dbReference type="Pfam" id="PF00009">
    <property type="entry name" value="GTP_EFTU"/>
    <property type="match status" value="1"/>
</dbReference>
<dbReference type="NCBIfam" id="TIGR00475">
    <property type="entry name" value="selB"/>
    <property type="match status" value="1"/>
</dbReference>
<feature type="domain" description="Tr-type G" evidence="5">
    <location>
        <begin position="1"/>
        <end position="170"/>
    </location>
</feature>
<dbReference type="InterPro" id="IPR050055">
    <property type="entry name" value="EF-Tu_GTPase"/>
</dbReference>
<evidence type="ECO:0000256" key="3">
    <source>
        <dbReference type="ARBA" id="ARBA00022917"/>
    </source>
</evidence>
<dbReference type="Pfam" id="PF09107">
    <property type="entry name" value="WHD_3rd_SelB"/>
    <property type="match status" value="1"/>
</dbReference>
<evidence type="ECO:0000256" key="4">
    <source>
        <dbReference type="ARBA" id="ARBA00023134"/>
    </source>
</evidence>
<dbReference type="CDD" id="cd04171">
    <property type="entry name" value="SelB"/>
    <property type="match status" value="1"/>
</dbReference>
<dbReference type="PANTHER" id="PTHR43721">
    <property type="entry name" value="ELONGATION FACTOR TU-RELATED"/>
    <property type="match status" value="1"/>
</dbReference>
<dbReference type="EMBL" id="CP097332">
    <property type="protein sequence ID" value="UQX86929.1"/>
    <property type="molecule type" value="Genomic_DNA"/>
</dbReference>
<dbReference type="RefSeq" id="WP_249769334.1">
    <property type="nucleotide sequence ID" value="NZ_CP097332.1"/>
</dbReference>
<evidence type="ECO:0000256" key="2">
    <source>
        <dbReference type="ARBA" id="ARBA00022490"/>
    </source>
</evidence>
<sequence>MHVVAAAGHVDHGKSTLIRALTGMEPDRWAEERRRGMTIDLGYAWLQLESGVQLAFVDVPGHQRFIANMLAGLGPAPAVLLVIAADEGWRRQTGEHLDAIRALGIEHGVLAVTRSDLADPRPVIDDAHARLRGTGLQGLDAVAVSGTTGQGLPELRQALGRMVAALPQPRVDGPMRLWVDRAFTIRGSGTIVTGTLGAGRIVEGQSLELNGGRVQVRGLQELGVRVASAQAVARVAVNLRGVDRDDVRRGDCLLSPGDWRWTDSVDVALDEIQGDLAGEIMVHIGAAATSARLRLLNPDSARLTLLHRLPLRVGDRAVLRDPGQQVVAAGAIVVDPDPPSLTRRGDASLRGAVVASRLAGTVADQVRRRGAIREADLLALGVVGDQENGVMRQGEWLVDPDRWADWIAALGAFVDDHAAGHPQQPGTPDEAARRAIALPDPALLAPLAAEIGLRSTGGRLSRPGVRSSMGRAEASLAALERRWRDNPLDAPDRNELAELGLGPREIAAATSIGRALRLATDVIVSPGAVDQATAELGKVSGPFTSSDARLLLGVSRRVAIPLLEHLDSLGVTTRIDANHRVLVRS</sequence>
<dbReference type="InterPro" id="IPR027417">
    <property type="entry name" value="P-loop_NTPase"/>
</dbReference>
<gene>
    <name evidence="6" type="primary">selB</name>
    <name evidence="6" type="ORF">M6D93_11495</name>
</gene>
<protein>
    <submittedName>
        <fullName evidence="6">Selenocysteine-specific translation elongation factor</fullName>
    </submittedName>
</protein>
<keyword evidence="4" id="KW-0342">GTP-binding</keyword>
<dbReference type="SUPFAM" id="SSF52540">
    <property type="entry name" value="P-loop containing nucleoside triphosphate hydrolases"/>
    <property type="match status" value="1"/>
</dbReference>
<dbReference type="InterPro" id="IPR000795">
    <property type="entry name" value="T_Tr_GTP-bd_dom"/>
</dbReference>
<dbReference type="PROSITE" id="PS51722">
    <property type="entry name" value="G_TR_2"/>
    <property type="match status" value="1"/>
</dbReference>
<evidence type="ECO:0000256" key="1">
    <source>
        <dbReference type="ARBA" id="ARBA00004496"/>
    </source>
</evidence>
<keyword evidence="7" id="KW-1185">Reference proteome</keyword>
<dbReference type="PROSITE" id="PS00301">
    <property type="entry name" value="G_TR_1"/>
    <property type="match status" value="1"/>
</dbReference>
<dbReference type="GO" id="GO:0003746">
    <property type="term" value="F:translation elongation factor activity"/>
    <property type="evidence" value="ECO:0007669"/>
    <property type="project" value="UniProtKB-KW"/>
</dbReference>